<dbReference type="Proteomes" id="UP000029665">
    <property type="component" value="Unassembled WGS sequence"/>
</dbReference>
<sequence>MGPPHPQLVRQFRVSCSSSAPSHRDPPSDSRKIPRGKEHQFIYRNGSKLHAYDRDKAPYPCSFDRDVVELQCLDNAMIVESKGSASFIDFKDRPPKRSLDIGTGLGLWVISSAKAWPQSTFVSISAQRTSWGPVVTSPLLQVGLDMVNIQIPLQVLDADLAERIQWAHTNMRHLASGIPENKWHAVFEEIRRVMKPGATIEIVEEDAIFPVLPRWYTDPLRAHGRAPSTLCPGAVQQHLSYPSSIDTSKLAHEHELLEILFHDVWANRFINPTPSSCLPGYFAAFFERVLSPPVLKFSTPPLAPFAPLPGFENACNQPHQPSKNGTSGTGSASSLLSPVLTDQTLERSMSHSPTSTQATSVRSIKDTISPSPSFSSLREASTSGGNGSLRSTRRDSEAKSAPPPPPPPPHSKRAGARP</sequence>
<proteinExistence type="predicted"/>
<name>A0A060SL94_PYCCI</name>
<feature type="compositionally biased region" description="Polar residues" evidence="1">
    <location>
        <begin position="314"/>
        <end position="324"/>
    </location>
</feature>
<protein>
    <recommendedName>
        <fullName evidence="4">Methyltransferase domain-containing protein</fullName>
    </recommendedName>
</protein>
<accession>A0A060SL94</accession>
<gene>
    <name evidence="2" type="ORF">BN946_scf185007.g43</name>
</gene>
<evidence type="ECO:0000313" key="2">
    <source>
        <dbReference type="EMBL" id="CDO72989.1"/>
    </source>
</evidence>
<keyword evidence="3" id="KW-1185">Reference proteome</keyword>
<dbReference type="InterPro" id="IPR029063">
    <property type="entry name" value="SAM-dependent_MTases_sf"/>
</dbReference>
<feature type="compositionally biased region" description="Low complexity" evidence="1">
    <location>
        <begin position="325"/>
        <end position="337"/>
    </location>
</feature>
<feature type="compositionally biased region" description="Basic and acidic residues" evidence="1">
    <location>
        <begin position="22"/>
        <end position="37"/>
    </location>
</feature>
<comment type="caution">
    <text evidence="2">The sequence shown here is derived from an EMBL/GenBank/DDBJ whole genome shotgun (WGS) entry which is preliminary data.</text>
</comment>
<organism evidence="2 3">
    <name type="scientific">Pycnoporus cinnabarinus</name>
    <name type="common">Cinnabar-red polypore</name>
    <name type="synonym">Trametes cinnabarina</name>
    <dbReference type="NCBI Taxonomy" id="5643"/>
    <lineage>
        <taxon>Eukaryota</taxon>
        <taxon>Fungi</taxon>
        <taxon>Dikarya</taxon>
        <taxon>Basidiomycota</taxon>
        <taxon>Agaricomycotina</taxon>
        <taxon>Agaricomycetes</taxon>
        <taxon>Polyporales</taxon>
        <taxon>Polyporaceae</taxon>
        <taxon>Trametes</taxon>
    </lineage>
</organism>
<evidence type="ECO:0000313" key="3">
    <source>
        <dbReference type="Proteomes" id="UP000029665"/>
    </source>
</evidence>
<evidence type="ECO:0000256" key="1">
    <source>
        <dbReference type="SAM" id="MobiDB-lite"/>
    </source>
</evidence>
<dbReference type="SUPFAM" id="SSF53335">
    <property type="entry name" value="S-adenosyl-L-methionine-dependent methyltransferases"/>
    <property type="match status" value="1"/>
</dbReference>
<dbReference type="EMBL" id="CCBP010000119">
    <property type="protein sequence ID" value="CDO72989.1"/>
    <property type="molecule type" value="Genomic_DNA"/>
</dbReference>
<dbReference type="HOGENOM" id="CLU_657450_0_0_1"/>
<dbReference type="AlphaFoldDB" id="A0A060SL94"/>
<feature type="region of interest" description="Disordered" evidence="1">
    <location>
        <begin position="14"/>
        <end position="37"/>
    </location>
</feature>
<dbReference type="STRING" id="5643.A0A060SL94"/>
<dbReference type="OMA" id="WFTEPLR"/>
<reference evidence="2" key="1">
    <citation type="submission" date="2014-01" db="EMBL/GenBank/DDBJ databases">
        <title>The genome of the white-rot fungus Pycnoporus cinnabarinus: a basidiomycete model with a versatile arsenal for lignocellulosic biomass breakdown.</title>
        <authorList>
            <person name="Levasseur A."/>
            <person name="Lomascolo A."/>
            <person name="Ruiz-Duenas F.J."/>
            <person name="Uzan E."/>
            <person name="Piumi F."/>
            <person name="Kues U."/>
            <person name="Ram A.F.J."/>
            <person name="Murat C."/>
            <person name="Haon M."/>
            <person name="Benoit I."/>
            <person name="Arfi Y."/>
            <person name="Chevret D."/>
            <person name="Drula E."/>
            <person name="Kwon M.J."/>
            <person name="Gouret P."/>
            <person name="Lesage-Meessen L."/>
            <person name="Lombard V."/>
            <person name="Mariette J."/>
            <person name="Noirot C."/>
            <person name="Park J."/>
            <person name="Patyshakuliyeva A."/>
            <person name="Wieneger R.A.B."/>
            <person name="Wosten H.A.B."/>
            <person name="Martin F."/>
            <person name="Coutinho P.M."/>
            <person name="de Vries R."/>
            <person name="Martinez A.T."/>
            <person name="Klopp C."/>
            <person name="Pontarotti P."/>
            <person name="Henrissat B."/>
            <person name="Record E."/>
        </authorList>
    </citation>
    <scope>NUCLEOTIDE SEQUENCE [LARGE SCALE GENOMIC DNA]</scope>
    <source>
        <strain evidence="2">BRFM137</strain>
    </source>
</reference>
<evidence type="ECO:0008006" key="4">
    <source>
        <dbReference type="Google" id="ProtNLM"/>
    </source>
</evidence>
<dbReference type="OrthoDB" id="2013972at2759"/>
<feature type="compositionally biased region" description="Polar residues" evidence="1">
    <location>
        <begin position="350"/>
        <end position="383"/>
    </location>
</feature>
<dbReference type="Gene3D" id="3.40.50.150">
    <property type="entry name" value="Vaccinia Virus protein VP39"/>
    <property type="match status" value="1"/>
</dbReference>
<feature type="region of interest" description="Disordered" evidence="1">
    <location>
        <begin position="313"/>
        <end position="418"/>
    </location>
</feature>